<evidence type="ECO:0000313" key="7">
    <source>
        <dbReference type="EMBL" id="TGD57011.1"/>
    </source>
</evidence>
<evidence type="ECO:0000256" key="2">
    <source>
        <dbReference type="ARBA" id="ARBA00022475"/>
    </source>
</evidence>
<dbReference type="RefSeq" id="WP_135527065.1">
    <property type="nucleotide sequence ID" value="NZ_SRLH01000007.1"/>
</dbReference>
<feature type="transmembrane region" description="Helical" evidence="6">
    <location>
        <begin position="336"/>
        <end position="357"/>
    </location>
</feature>
<protein>
    <recommendedName>
        <fullName evidence="9">Polysaccharide biosynthesis protein</fullName>
    </recommendedName>
</protein>
<feature type="transmembrane region" description="Helical" evidence="6">
    <location>
        <begin position="147"/>
        <end position="168"/>
    </location>
</feature>
<feature type="transmembrane region" description="Helical" evidence="6">
    <location>
        <begin position="83"/>
        <end position="104"/>
    </location>
</feature>
<dbReference type="GO" id="GO:0005886">
    <property type="term" value="C:plasma membrane"/>
    <property type="evidence" value="ECO:0007669"/>
    <property type="project" value="UniProtKB-SubCell"/>
</dbReference>
<gene>
    <name evidence="7" type="ORF">E4635_12630</name>
</gene>
<feature type="transmembrane region" description="Helical" evidence="6">
    <location>
        <begin position="174"/>
        <end position="196"/>
    </location>
</feature>
<dbReference type="OrthoDB" id="88014at2"/>
<dbReference type="PANTHER" id="PTHR30250:SF11">
    <property type="entry name" value="O-ANTIGEN TRANSPORTER-RELATED"/>
    <property type="match status" value="1"/>
</dbReference>
<name>A0A4Z0L617_9FLAO</name>
<feature type="transmembrane region" description="Helical" evidence="6">
    <location>
        <begin position="116"/>
        <end position="135"/>
    </location>
</feature>
<feature type="transmembrane region" description="Helical" evidence="6">
    <location>
        <begin position="394"/>
        <end position="415"/>
    </location>
</feature>
<feature type="transmembrane region" description="Helical" evidence="6">
    <location>
        <begin position="42"/>
        <end position="63"/>
    </location>
</feature>
<evidence type="ECO:0008006" key="9">
    <source>
        <dbReference type="Google" id="ProtNLM"/>
    </source>
</evidence>
<dbReference type="InterPro" id="IPR050833">
    <property type="entry name" value="Poly_Biosynth_Transport"/>
</dbReference>
<feature type="transmembrane region" description="Helical" evidence="6">
    <location>
        <begin position="12"/>
        <end position="30"/>
    </location>
</feature>
<organism evidence="7 8">
    <name type="scientific">Flavobacterium humi</name>
    <dbReference type="NCBI Taxonomy" id="2562683"/>
    <lineage>
        <taxon>Bacteria</taxon>
        <taxon>Pseudomonadati</taxon>
        <taxon>Bacteroidota</taxon>
        <taxon>Flavobacteriia</taxon>
        <taxon>Flavobacteriales</taxon>
        <taxon>Flavobacteriaceae</taxon>
        <taxon>Flavobacterium</taxon>
    </lineage>
</organism>
<evidence type="ECO:0000256" key="1">
    <source>
        <dbReference type="ARBA" id="ARBA00004651"/>
    </source>
</evidence>
<keyword evidence="2" id="KW-1003">Cell membrane</keyword>
<feature type="transmembrane region" description="Helical" evidence="6">
    <location>
        <begin position="260"/>
        <end position="280"/>
    </location>
</feature>
<keyword evidence="5 6" id="KW-0472">Membrane</keyword>
<evidence type="ECO:0000256" key="6">
    <source>
        <dbReference type="SAM" id="Phobius"/>
    </source>
</evidence>
<dbReference type="InterPro" id="IPR002797">
    <property type="entry name" value="Polysacc_synth"/>
</dbReference>
<dbReference type="Pfam" id="PF01943">
    <property type="entry name" value="Polysacc_synt"/>
    <property type="match status" value="1"/>
</dbReference>
<evidence type="ECO:0000313" key="8">
    <source>
        <dbReference type="Proteomes" id="UP000297407"/>
    </source>
</evidence>
<keyword evidence="3 6" id="KW-0812">Transmembrane</keyword>
<comment type="subcellular location">
    <subcellularLocation>
        <location evidence="1">Cell membrane</location>
        <topology evidence="1">Multi-pass membrane protein</topology>
    </subcellularLocation>
</comment>
<evidence type="ECO:0000256" key="3">
    <source>
        <dbReference type="ARBA" id="ARBA00022692"/>
    </source>
</evidence>
<accession>A0A4Z0L617</accession>
<feature type="transmembrane region" description="Helical" evidence="6">
    <location>
        <begin position="369"/>
        <end position="388"/>
    </location>
</feature>
<comment type="caution">
    <text evidence="7">The sequence shown here is derived from an EMBL/GenBank/DDBJ whole genome shotgun (WGS) entry which is preliminary data.</text>
</comment>
<feature type="transmembrane region" description="Helical" evidence="6">
    <location>
        <begin position="451"/>
        <end position="472"/>
    </location>
</feature>
<reference evidence="7 8" key="1">
    <citation type="submission" date="2019-04" db="EMBL/GenBank/DDBJ databases">
        <title>Flavobacterium sp. strain DS2-A Genome sequencing and assembly.</title>
        <authorList>
            <person name="Kim I."/>
        </authorList>
    </citation>
    <scope>NUCLEOTIDE SEQUENCE [LARGE SCALE GENOMIC DNA]</scope>
    <source>
        <strain evidence="7 8">DS2-A</strain>
    </source>
</reference>
<keyword evidence="8" id="KW-1185">Reference proteome</keyword>
<evidence type="ECO:0000256" key="5">
    <source>
        <dbReference type="ARBA" id="ARBA00023136"/>
    </source>
</evidence>
<feature type="transmembrane region" description="Helical" evidence="6">
    <location>
        <begin position="217"/>
        <end position="240"/>
    </location>
</feature>
<dbReference type="AlphaFoldDB" id="A0A4Z0L617"/>
<feature type="transmembrane region" description="Helical" evidence="6">
    <location>
        <begin position="300"/>
        <end position="324"/>
    </location>
</feature>
<dbReference type="EMBL" id="SRLH01000007">
    <property type="protein sequence ID" value="TGD57011.1"/>
    <property type="molecule type" value="Genomic_DNA"/>
</dbReference>
<dbReference type="PANTHER" id="PTHR30250">
    <property type="entry name" value="PST FAMILY PREDICTED COLANIC ACID TRANSPORTER"/>
    <property type="match status" value="1"/>
</dbReference>
<proteinExistence type="predicted"/>
<sequence length="489" mass="55008">MSLVARQSIKYSFVGYFSVLIGVFSTLFIYPNDLEFAGKLQFILPTALLILPVVTLGILHANIRFFPRMSQSDDQHNLLKFSALFIVSNFVLVSVLFVAASFVFPKVRQTDLWEMAQYVFPVLLLLSLIQLLSKYISIKKRIVVPNIFENVFPKIGMICAFVACFYWKAAESTAVWILVFSFLLALLGMIIYLRKLDPMPVKTSFQFLKENNFQKELMTYSFYTFLGSMGSVVALNIDAYMIGEFLSFSDVAIYNTSLNLVRMITVPALGVYTISAPIIAGYVEDNNMAALKELHHKTSLYLFTIGAVLFGLVAVGIEDLFLLMKNGDKLAKGLNVVYITGFAFLFDLATGFNGYIITNSKYYKFNNTTTVALALLTVVTNLFFLFYLKLGIVGVSIAFAISLTVYNLIKIWFNYRKFGVHPFSTKYLYVLGLLILALVVGKLLPDFDAKLVTLCYKPAVAFVVFALGNRLFNIIPLKEVMPKSLFGKK</sequence>
<feature type="transmembrane region" description="Helical" evidence="6">
    <location>
        <begin position="427"/>
        <end position="445"/>
    </location>
</feature>
<keyword evidence="4 6" id="KW-1133">Transmembrane helix</keyword>
<evidence type="ECO:0000256" key="4">
    <source>
        <dbReference type="ARBA" id="ARBA00022989"/>
    </source>
</evidence>
<dbReference type="Proteomes" id="UP000297407">
    <property type="component" value="Unassembled WGS sequence"/>
</dbReference>